<reference evidence="1" key="1">
    <citation type="submission" date="2023-11" db="EMBL/GenBank/DDBJ databases">
        <title>Scandinavium wanjuensis sp. nov., isolated from lettuce South Korea.</title>
        <authorList>
            <person name="Park J."/>
            <person name="Park S."/>
            <person name="Oh K.K."/>
            <person name="Cho G.S."/>
            <person name="Franz C.M.A.P."/>
        </authorList>
    </citation>
    <scope>NUCLEOTIDE SEQUENCE</scope>
    <source>
        <strain evidence="1">V105_12</strain>
    </source>
</reference>
<accession>A0AAJ2S580</accession>
<organism evidence="1 2">
    <name type="scientific">Scandinavium lactucae</name>
    <dbReference type="NCBI Taxonomy" id="3095028"/>
    <lineage>
        <taxon>Bacteria</taxon>
        <taxon>Pseudomonadati</taxon>
        <taxon>Pseudomonadota</taxon>
        <taxon>Gammaproteobacteria</taxon>
        <taxon>Enterobacterales</taxon>
        <taxon>Enterobacteriaceae</taxon>
        <taxon>Scandinavium</taxon>
    </lineage>
</organism>
<name>A0AAJ2S580_9ENTR</name>
<protein>
    <submittedName>
        <fullName evidence="1">DUF4225 domain-containing protein</fullName>
    </submittedName>
</protein>
<comment type="caution">
    <text evidence="1">The sequence shown here is derived from an EMBL/GenBank/DDBJ whole genome shotgun (WGS) entry which is preliminary data.</text>
</comment>
<proteinExistence type="predicted"/>
<gene>
    <name evidence="1" type="ORF">SIL20_11690</name>
</gene>
<evidence type="ECO:0000313" key="2">
    <source>
        <dbReference type="Proteomes" id="UP001282336"/>
    </source>
</evidence>
<evidence type="ECO:0000313" key="1">
    <source>
        <dbReference type="EMBL" id="MDX6032169.1"/>
    </source>
</evidence>
<dbReference type="Proteomes" id="UP001282336">
    <property type="component" value="Unassembled WGS sequence"/>
</dbReference>
<dbReference type="Pfam" id="PF13988">
    <property type="entry name" value="DUF4225"/>
    <property type="match status" value="1"/>
</dbReference>
<dbReference type="AlphaFoldDB" id="A0AAJ2S580"/>
<dbReference type="EMBL" id="JAWXRC010000025">
    <property type="protein sequence ID" value="MDX6032169.1"/>
    <property type="molecule type" value="Genomic_DNA"/>
</dbReference>
<dbReference type="InterPro" id="IPR025320">
    <property type="entry name" value="DUF4225"/>
</dbReference>
<sequence length="300" mass="33776">MNDRLKSGFIMNRLMQEMYDELDGIKRDPYINREDRERGEQRVNGVIISYKQNELMQVMNSIASKYMKWSLAKDKFISEVVSYSNDITSKINTDEITQDQAMRLLDQEIVNLRKQDEVLTRKQYRQAIVVKSVVKKVSKGKNGKDTIDVNLIVAGVGFVSGGIQFVTGVGVASSGAGAPFGGLLIAHGINNIVENGYFLLYRESYTGPLKFIYEGVGALLGINAKDADVIYTFVDLSLSINGLLGLRLEEDAMRLYRYIDTDLLWGLKEMGVKLMSKNELYFEFLGSANTIAGQYMSYQE</sequence>